<protein>
    <submittedName>
        <fullName evidence="1">Uncharacterized protein</fullName>
    </submittedName>
</protein>
<proteinExistence type="predicted"/>
<gene>
    <name evidence="1" type="ORF">K05K4_14460</name>
</gene>
<evidence type="ECO:0000313" key="1">
    <source>
        <dbReference type="EMBL" id="ARP18282.1"/>
    </source>
</evidence>
<accession>A0A1W6UZH0</accession>
<organism evidence="1">
    <name type="scientific">Vibrio alginolyticus</name>
    <dbReference type="NCBI Taxonomy" id="663"/>
    <lineage>
        <taxon>Bacteria</taxon>
        <taxon>Pseudomonadati</taxon>
        <taxon>Pseudomonadota</taxon>
        <taxon>Gammaproteobacteria</taxon>
        <taxon>Vibrionales</taxon>
        <taxon>Vibrionaceae</taxon>
        <taxon>Vibrio</taxon>
    </lineage>
</organism>
<reference evidence="1" key="1">
    <citation type="submission" date="2016-10" db="EMBL/GenBank/DDBJ databases">
        <title>The High Quality Genome of Vibrio alginolyticus K01M1.</title>
        <authorList>
            <person name="Wendling C."/>
            <person name="Chibani C.M."/>
            <person name="Hertel R."/>
            <person name="Sproer C."/>
            <person name="Bunk B."/>
            <person name="Overmann J."/>
            <person name="Roth O."/>
            <person name="Liesegang H."/>
        </authorList>
    </citation>
    <scope>NUCLEOTIDE SEQUENCE</scope>
    <source>
        <strain evidence="1">K05K4</strain>
    </source>
</reference>
<sequence length="59" mass="6450">MSGQGGGMTRLLAIAVLIAVAFVLFRYRTNEKVQKATVITLIGAFLIYTASIMFAELIR</sequence>
<dbReference type="AlphaFoldDB" id="A0A1W6UZH0"/>
<dbReference type="EMBL" id="CP017902">
    <property type="protein sequence ID" value="ARP18282.1"/>
    <property type="molecule type" value="Genomic_DNA"/>
</dbReference>
<name>A0A1W6UZH0_VIBAL</name>